<evidence type="ECO:0000256" key="1">
    <source>
        <dbReference type="SAM" id="Phobius"/>
    </source>
</evidence>
<keyword evidence="3" id="KW-1185">Reference proteome</keyword>
<dbReference type="EMBL" id="AP022871">
    <property type="protein sequence ID" value="BCB83823.1"/>
    <property type="molecule type" value="Genomic_DNA"/>
</dbReference>
<proteinExistence type="predicted"/>
<dbReference type="AlphaFoldDB" id="A0A6F8YCR5"/>
<dbReference type="RefSeq" id="WP_173154545.1">
    <property type="nucleotide sequence ID" value="NZ_AP022871.1"/>
</dbReference>
<reference evidence="2 3" key="1">
    <citation type="submission" date="2020-03" db="EMBL/GenBank/DDBJ databases">
        <title>Whole genome shotgun sequence of Phytohabitans suffuscus NBRC 105367.</title>
        <authorList>
            <person name="Komaki H."/>
            <person name="Tamura T."/>
        </authorList>
    </citation>
    <scope>NUCLEOTIDE SEQUENCE [LARGE SCALE GENOMIC DNA]</scope>
    <source>
        <strain evidence="2 3">NBRC 105367</strain>
    </source>
</reference>
<protein>
    <submittedName>
        <fullName evidence="2">Uncharacterized protein</fullName>
    </submittedName>
</protein>
<sequence length="129" mass="14117">MWRQIGAFRRPRRLASRGVGAPSRLLSLSTAALVPGAVPAVTSTVDTPPDELSPAGVSVVSIASTGALLVVVGIILCLAARRRPPRHRAPAPNQIWLHLSSLHRTAHHHVLRLRTVRRQRVNNAPRHRR</sequence>
<evidence type="ECO:0000313" key="2">
    <source>
        <dbReference type="EMBL" id="BCB83823.1"/>
    </source>
</evidence>
<keyword evidence="1" id="KW-1133">Transmembrane helix</keyword>
<name>A0A6F8YCR5_9ACTN</name>
<accession>A0A6F8YCR5</accession>
<gene>
    <name evidence="2" type="ORF">Psuf_011360</name>
</gene>
<keyword evidence="1" id="KW-0812">Transmembrane</keyword>
<organism evidence="2 3">
    <name type="scientific">Phytohabitans suffuscus</name>
    <dbReference type="NCBI Taxonomy" id="624315"/>
    <lineage>
        <taxon>Bacteria</taxon>
        <taxon>Bacillati</taxon>
        <taxon>Actinomycetota</taxon>
        <taxon>Actinomycetes</taxon>
        <taxon>Micromonosporales</taxon>
        <taxon>Micromonosporaceae</taxon>
    </lineage>
</organism>
<dbReference type="KEGG" id="psuu:Psuf_011360"/>
<dbReference type="Proteomes" id="UP000503011">
    <property type="component" value="Chromosome"/>
</dbReference>
<keyword evidence="1" id="KW-0472">Membrane</keyword>
<reference evidence="2 3" key="2">
    <citation type="submission" date="2020-03" db="EMBL/GenBank/DDBJ databases">
        <authorList>
            <person name="Ichikawa N."/>
            <person name="Kimura A."/>
            <person name="Kitahashi Y."/>
            <person name="Uohara A."/>
        </authorList>
    </citation>
    <scope>NUCLEOTIDE SEQUENCE [LARGE SCALE GENOMIC DNA]</scope>
    <source>
        <strain evidence="2 3">NBRC 105367</strain>
    </source>
</reference>
<evidence type="ECO:0000313" key="3">
    <source>
        <dbReference type="Proteomes" id="UP000503011"/>
    </source>
</evidence>
<feature type="transmembrane region" description="Helical" evidence="1">
    <location>
        <begin position="55"/>
        <end position="79"/>
    </location>
</feature>